<feature type="compositionally biased region" description="Low complexity" evidence="1">
    <location>
        <begin position="13"/>
        <end position="23"/>
    </location>
</feature>
<reference evidence="3" key="1">
    <citation type="journal article" date="2011" name="Nat. Genet.">
        <title>The Arabidopsis lyrata genome sequence and the basis of rapid genome size change.</title>
        <authorList>
            <person name="Hu T.T."/>
            <person name="Pattyn P."/>
            <person name="Bakker E.G."/>
            <person name="Cao J."/>
            <person name="Cheng J.-F."/>
            <person name="Clark R.M."/>
            <person name="Fahlgren N."/>
            <person name="Fawcett J.A."/>
            <person name="Grimwood J."/>
            <person name="Gundlach H."/>
            <person name="Haberer G."/>
            <person name="Hollister J.D."/>
            <person name="Ossowski S."/>
            <person name="Ottilar R.P."/>
            <person name="Salamov A.A."/>
            <person name="Schneeberger K."/>
            <person name="Spannagl M."/>
            <person name="Wang X."/>
            <person name="Yang L."/>
            <person name="Nasrallah M.E."/>
            <person name="Bergelson J."/>
            <person name="Carrington J.C."/>
            <person name="Gaut B.S."/>
            <person name="Schmutz J."/>
            <person name="Mayer K.F.X."/>
            <person name="Van de Peer Y."/>
            <person name="Grigoriev I.V."/>
            <person name="Nordborg M."/>
            <person name="Weigel D."/>
            <person name="Guo Y.-L."/>
        </authorList>
    </citation>
    <scope>NUCLEOTIDE SEQUENCE [LARGE SCALE GENOMIC DNA]</scope>
    <source>
        <strain evidence="3">cv. MN47</strain>
    </source>
</reference>
<evidence type="ECO:0000256" key="1">
    <source>
        <dbReference type="SAM" id="MobiDB-lite"/>
    </source>
</evidence>
<dbReference type="Proteomes" id="UP000008694">
    <property type="component" value="Unassembled WGS sequence"/>
</dbReference>
<keyword evidence="3" id="KW-1185">Reference proteome</keyword>
<dbReference type="Gramene" id="scaffold_104173.1">
    <property type="protein sequence ID" value="scaffold_104173.1"/>
    <property type="gene ID" value="scaffold_104173.1"/>
</dbReference>
<organism evidence="3">
    <name type="scientific">Arabidopsis lyrata subsp. lyrata</name>
    <name type="common">Lyre-leaved rock-cress</name>
    <dbReference type="NCBI Taxonomy" id="81972"/>
    <lineage>
        <taxon>Eukaryota</taxon>
        <taxon>Viridiplantae</taxon>
        <taxon>Streptophyta</taxon>
        <taxon>Embryophyta</taxon>
        <taxon>Tracheophyta</taxon>
        <taxon>Spermatophyta</taxon>
        <taxon>Magnoliopsida</taxon>
        <taxon>eudicotyledons</taxon>
        <taxon>Gunneridae</taxon>
        <taxon>Pentapetalae</taxon>
        <taxon>rosids</taxon>
        <taxon>malvids</taxon>
        <taxon>Brassicales</taxon>
        <taxon>Brassicaceae</taxon>
        <taxon>Camelineae</taxon>
        <taxon>Arabidopsis</taxon>
    </lineage>
</organism>
<evidence type="ECO:0000313" key="2">
    <source>
        <dbReference type="EMBL" id="EFH70239.1"/>
    </source>
</evidence>
<accession>D7KNR3</accession>
<feature type="region of interest" description="Disordered" evidence="1">
    <location>
        <begin position="1"/>
        <end position="23"/>
    </location>
</feature>
<evidence type="ECO:0000313" key="3">
    <source>
        <dbReference type="Proteomes" id="UP000008694"/>
    </source>
</evidence>
<dbReference type="EMBL" id="GL348713">
    <property type="protein sequence ID" value="EFH70239.1"/>
    <property type="molecule type" value="Genomic_DNA"/>
</dbReference>
<dbReference type="HOGENOM" id="CLU_206768_0_0_1"/>
<dbReference type="AlphaFoldDB" id="D7KNR3"/>
<name>D7KNR3_ARALL</name>
<protein>
    <submittedName>
        <fullName evidence="2">Uncharacterized protein</fullName>
    </submittedName>
</protein>
<sequence>MSSNQTGSTHLIEISTPPTETTTQIQDDYDEFKKAEEIFIALDLPKHTRFY</sequence>
<proteinExistence type="predicted"/>
<gene>
    <name evidence="2" type="ORF">ARALYDRAFT_891379</name>
</gene>